<gene>
    <name evidence="12" type="ORF">MNOR_LOCUS4521</name>
</gene>
<keyword evidence="6" id="KW-0735">Signal-anchor</keyword>
<organism evidence="12 13">
    <name type="scientific">Meganyctiphanes norvegica</name>
    <name type="common">Northern krill</name>
    <name type="synonym">Thysanopoda norvegica</name>
    <dbReference type="NCBI Taxonomy" id="48144"/>
    <lineage>
        <taxon>Eukaryota</taxon>
        <taxon>Metazoa</taxon>
        <taxon>Ecdysozoa</taxon>
        <taxon>Arthropoda</taxon>
        <taxon>Crustacea</taxon>
        <taxon>Multicrustacea</taxon>
        <taxon>Malacostraca</taxon>
        <taxon>Eumalacostraca</taxon>
        <taxon>Eucarida</taxon>
        <taxon>Euphausiacea</taxon>
        <taxon>Euphausiidae</taxon>
        <taxon>Meganyctiphanes</taxon>
    </lineage>
</organism>
<evidence type="ECO:0000256" key="9">
    <source>
        <dbReference type="ARBA" id="ARBA00023136"/>
    </source>
</evidence>
<protein>
    <recommendedName>
        <fullName evidence="14">Hexosyltransferase</fullName>
    </recommendedName>
</protein>
<evidence type="ECO:0000313" key="12">
    <source>
        <dbReference type="EMBL" id="CAL4065063.1"/>
    </source>
</evidence>
<evidence type="ECO:0000256" key="11">
    <source>
        <dbReference type="SAM" id="Phobius"/>
    </source>
</evidence>
<evidence type="ECO:0000256" key="4">
    <source>
        <dbReference type="ARBA" id="ARBA00022679"/>
    </source>
</evidence>
<keyword evidence="5 11" id="KW-0812">Transmembrane</keyword>
<feature type="transmembrane region" description="Helical" evidence="11">
    <location>
        <begin position="20"/>
        <end position="37"/>
    </location>
</feature>
<reference evidence="12 13" key="1">
    <citation type="submission" date="2024-05" db="EMBL/GenBank/DDBJ databases">
        <authorList>
            <person name="Wallberg A."/>
        </authorList>
    </citation>
    <scope>NUCLEOTIDE SEQUENCE [LARGE SCALE GENOMIC DNA]</scope>
</reference>
<keyword evidence="3" id="KW-0328">Glycosyltransferase</keyword>
<evidence type="ECO:0000313" key="13">
    <source>
        <dbReference type="Proteomes" id="UP001497623"/>
    </source>
</evidence>
<keyword evidence="7 11" id="KW-1133">Transmembrane helix</keyword>
<comment type="subcellular location">
    <subcellularLocation>
        <location evidence="1">Golgi apparatus membrane</location>
        <topology evidence="1">Single-pass type II membrane protein</topology>
    </subcellularLocation>
</comment>
<evidence type="ECO:0000256" key="7">
    <source>
        <dbReference type="ARBA" id="ARBA00022989"/>
    </source>
</evidence>
<evidence type="ECO:0000256" key="6">
    <source>
        <dbReference type="ARBA" id="ARBA00022968"/>
    </source>
</evidence>
<accession>A0AAV2PTI2</accession>
<dbReference type="GO" id="GO:0000139">
    <property type="term" value="C:Golgi membrane"/>
    <property type="evidence" value="ECO:0007669"/>
    <property type="project" value="UniProtKB-SubCell"/>
</dbReference>
<dbReference type="EMBL" id="CAXKWB010001660">
    <property type="protein sequence ID" value="CAL4065063.1"/>
    <property type="molecule type" value="Genomic_DNA"/>
</dbReference>
<evidence type="ECO:0000256" key="2">
    <source>
        <dbReference type="ARBA" id="ARBA00008661"/>
    </source>
</evidence>
<sequence>MPLRLKGLIKCQRRPTTHRILFVILIFVLITVVSNIFETSQMNTKNFRDNVIRESLQDIYKAREANKSHLTELSNSGNAKNISETDALQLQDLMDAMRGKKMKISYGDGDRIKPMEVLKMMEQLREVLNHNNIPIEGTVKNLLSQIYTTLSLETVKNRAKTFSIQLSNLSKTIRKHIVKRKLQPNVESNEVRSKSNNSAISGVNRTGRNIMSLDLNSYYTTINDTSPEQVYNKLTTTEIKILEGIHANESSADEFPFQYLINEPNFCSSRDDLYIINMVATGPWEFIARSRIRSLWGNDKWRNQTGFSTVFLIGSTKDVNLIQKVKEESDIFHDIVQFSFYDSYKNLTLKTLSGLHWVKNFCKNPTWLLKSDTDVLVNTFQLSRFLHNFDRSNGDRINRLICKEKPKRNLTPCRTCSKKKWNISWEEWPHSRYPPHCQGPGYLIPRRLVGAIYNASDKHHPFRMEDIYYTGVVPGSLNLNIKRWNIRDRFPWRPTSWYKQFTNSALMILELDKGVGRGSSSYTWTKILEYEDYRQKNVSLNSSNEIVQEETYTSTDNSS</sequence>
<dbReference type="Gene3D" id="3.90.550.50">
    <property type="match status" value="1"/>
</dbReference>
<keyword evidence="8" id="KW-0333">Golgi apparatus</keyword>
<evidence type="ECO:0000256" key="10">
    <source>
        <dbReference type="ARBA" id="ARBA00023180"/>
    </source>
</evidence>
<dbReference type="PANTHER" id="PTHR11214:SF379">
    <property type="entry name" value="HEXOSYLTRANSFERASE-RELATED"/>
    <property type="match status" value="1"/>
</dbReference>
<evidence type="ECO:0000256" key="3">
    <source>
        <dbReference type="ARBA" id="ARBA00022676"/>
    </source>
</evidence>
<dbReference type="AlphaFoldDB" id="A0AAV2PTI2"/>
<evidence type="ECO:0000256" key="1">
    <source>
        <dbReference type="ARBA" id="ARBA00004323"/>
    </source>
</evidence>
<proteinExistence type="inferred from homology"/>
<keyword evidence="4" id="KW-0808">Transferase</keyword>
<dbReference type="Pfam" id="PF01762">
    <property type="entry name" value="Galactosyl_T"/>
    <property type="match status" value="1"/>
</dbReference>
<keyword evidence="10" id="KW-0325">Glycoprotein</keyword>
<comment type="similarity">
    <text evidence="2">Belongs to the glycosyltransferase 31 family.</text>
</comment>
<comment type="caution">
    <text evidence="12">The sequence shown here is derived from an EMBL/GenBank/DDBJ whole genome shotgun (WGS) entry which is preliminary data.</text>
</comment>
<evidence type="ECO:0000256" key="5">
    <source>
        <dbReference type="ARBA" id="ARBA00022692"/>
    </source>
</evidence>
<dbReference type="GO" id="GO:0016758">
    <property type="term" value="F:hexosyltransferase activity"/>
    <property type="evidence" value="ECO:0007669"/>
    <property type="project" value="InterPro"/>
</dbReference>
<dbReference type="FunFam" id="3.90.550.50:FF:000001">
    <property type="entry name" value="Hexosyltransferase"/>
    <property type="match status" value="1"/>
</dbReference>
<evidence type="ECO:0000256" key="8">
    <source>
        <dbReference type="ARBA" id="ARBA00023034"/>
    </source>
</evidence>
<dbReference type="PANTHER" id="PTHR11214">
    <property type="entry name" value="BETA-1,3-N-ACETYLGLUCOSAMINYLTRANSFERASE"/>
    <property type="match status" value="1"/>
</dbReference>
<dbReference type="InterPro" id="IPR002659">
    <property type="entry name" value="Glyco_trans_31"/>
</dbReference>
<evidence type="ECO:0008006" key="14">
    <source>
        <dbReference type="Google" id="ProtNLM"/>
    </source>
</evidence>
<keyword evidence="9 11" id="KW-0472">Membrane</keyword>
<dbReference type="Proteomes" id="UP001497623">
    <property type="component" value="Unassembled WGS sequence"/>
</dbReference>
<keyword evidence="13" id="KW-1185">Reference proteome</keyword>
<name>A0AAV2PTI2_MEGNR</name>
<dbReference type="GO" id="GO:0006493">
    <property type="term" value="P:protein O-linked glycosylation"/>
    <property type="evidence" value="ECO:0007669"/>
    <property type="project" value="TreeGrafter"/>
</dbReference>